<evidence type="ECO:0000256" key="2">
    <source>
        <dbReference type="SAM" id="Phobius"/>
    </source>
</evidence>
<dbReference type="Proteomes" id="UP000038010">
    <property type="component" value="Unassembled WGS sequence"/>
</dbReference>
<feature type="transmembrane region" description="Helical" evidence="2">
    <location>
        <begin position="124"/>
        <end position="143"/>
    </location>
</feature>
<sequence>MSTTATSLVPTPARSAFNNALATTNNAVTAASKALPTPMQTAPSTPTTQPAEARPSPGTFRHPRLAEIVRRQNQTLLTQSNVRSAAINVAALVLSIAFRSILSTIITTLLKLTPLSAPTARDTAATILLTLRILFFINILLSLRQSIPYISKTDTIDDIPLTPSQRALLGLPASASGSPAVSRSGSPLAPPSPGFSPSPTTAQTQPKASAPYSYSPAGDRGSPLFHKAIERQQRRQSQSDFDVSGLGRSSFGDSSGSGGLGRSQSVKGGPAAAAKKGVNFKWLYDQEYNLAGGGFKRSTIGAVGSGRGLSSSQSMHF</sequence>
<dbReference type="VEuPathDB" id="FungiDB:AB675_3750"/>
<dbReference type="GO" id="GO:0030474">
    <property type="term" value="P:spindle pole body duplication"/>
    <property type="evidence" value="ECO:0007669"/>
    <property type="project" value="TreeGrafter"/>
</dbReference>
<feature type="region of interest" description="Disordered" evidence="1">
    <location>
        <begin position="172"/>
        <end position="270"/>
    </location>
</feature>
<reference evidence="3 4" key="1">
    <citation type="submission" date="2015-06" db="EMBL/GenBank/DDBJ databases">
        <title>Draft genome of the ant-associated black yeast Phialophora attae CBS 131958.</title>
        <authorList>
            <person name="Moreno L.F."/>
            <person name="Stielow B.J."/>
            <person name="de Hoog S."/>
            <person name="Vicente V.A."/>
            <person name="Weiss V.A."/>
            <person name="de Vries M."/>
            <person name="Cruz L.M."/>
            <person name="Souza E.M."/>
        </authorList>
    </citation>
    <scope>NUCLEOTIDE SEQUENCE [LARGE SCALE GENOMIC DNA]</scope>
    <source>
        <strain evidence="3 4">CBS 131958</strain>
    </source>
</reference>
<comment type="caution">
    <text evidence="3">The sequence shown here is derived from an EMBL/GenBank/DDBJ whole genome shotgun (WGS) entry which is preliminary data.</text>
</comment>
<keyword evidence="2" id="KW-0812">Transmembrane</keyword>
<proteinExistence type="predicted"/>
<dbReference type="EMBL" id="LFJN01000042">
    <property type="protein sequence ID" value="KPI35234.1"/>
    <property type="molecule type" value="Genomic_DNA"/>
</dbReference>
<keyword evidence="2" id="KW-0472">Membrane</keyword>
<organism evidence="3 4">
    <name type="scientific">Cyphellophora attinorum</name>
    <dbReference type="NCBI Taxonomy" id="1664694"/>
    <lineage>
        <taxon>Eukaryota</taxon>
        <taxon>Fungi</taxon>
        <taxon>Dikarya</taxon>
        <taxon>Ascomycota</taxon>
        <taxon>Pezizomycotina</taxon>
        <taxon>Eurotiomycetes</taxon>
        <taxon>Chaetothyriomycetidae</taxon>
        <taxon>Chaetothyriales</taxon>
        <taxon>Cyphellophoraceae</taxon>
        <taxon>Cyphellophora</taxon>
    </lineage>
</organism>
<protein>
    <recommendedName>
        <fullName evidence="5">Nucleoporin POM34</fullName>
    </recommendedName>
</protein>
<dbReference type="Pfam" id="PF08058">
    <property type="entry name" value="NPCC"/>
    <property type="match status" value="1"/>
</dbReference>
<dbReference type="GO" id="GO:0006606">
    <property type="term" value="P:protein import into nucleus"/>
    <property type="evidence" value="ECO:0007669"/>
    <property type="project" value="TreeGrafter"/>
</dbReference>
<dbReference type="PANTHER" id="PTHR28003">
    <property type="entry name" value="NUCLEOPORIN POM34"/>
    <property type="match status" value="1"/>
</dbReference>
<gene>
    <name evidence="3" type="ORF">AB675_3750</name>
</gene>
<dbReference type="GO" id="GO:0070762">
    <property type="term" value="C:nuclear pore transmembrane ring"/>
    <property type="evidence" value="ECO:0007669"/>
    <property type="project" value="TreeGrafter"/>
</dbReference>
<evidence type="ECO:0000313" key="4">
    <source>
        <dbReference type="Proteomes" id="UP000038010"/>
    </source>
</evidence>
<keyword evidence="2" id="KW-1133">Transmembrane helix</keyword>
<keyword evidence="4" id="KW-1185">Reference proteome</keyword>
<evidence type="ECO:0000313" key="3">
    <source>
        <dbReference type="EMBL" id="KPI35234.1"/>
    </source>
</evidence>
<dbReference type="GeneID" id="28735709"/>
<evidence type="ECO:0000256" key="1">
    <source>
        <dbReference type="SAM" id="MobiDB-lite"/>
    </source>
</evidence>
<name>A0A0N1H386_9EURO</name>
<evidence type="ECO:0008006" key="5">
    <source>
        <dbReference type="Google" id="ProtNLM"/>
    </source>
</evidence>
<dbReference type="RefSeq" id="XP_017995197.1">
    <property type="nucleotide sequence ID" value="XM_018143829.1"/>
</dbReference>
<feature type="region of interest" description="Disordered" evidence="1">
    <location>
        <begin position="32"/>
        <end position="60"/>
    </location>
</feature>
<dbReference type="AlphaFoldDB" id="A0A0N1H386"/>
<dbReference type="PANTHER" id="PTHR28003:SF1">
    <property type="entry name" value="NUCLEOPORIN POM34"/>
    <property type="match status" value="1"/>
</dbReference>
<dbReference type="GO" id="GO:0005640">
    <property type="term" value="C:nuclear outer membrane"/>
    <property type="evidence" value="ECO:0007669"/>
    <property type="project" value="TreeGrafter"/>
</dbReference>
<dbReference type="OrthoDB" id="429932at2759"/>
<feature type="compositionally biased region" description="Low complexity" evidence="1">
    <location>
        <begin position="32"/>
        <end position="51"/>
    </location>
</feature>
<dbReference type="STRING" id="1664694.A0A0N1H386"/>
<accession>A0A0N1H386</accession>
<feature type="compositionally biased region" description="Low complexity" evidence="1">
    <location>
        <begin position="235"/>
        <end position="254"/>
    </location>
</feature>
<feature type="transmembrane region" description="Helical" evidence="2">
    <location>
        <begin position="89"/>
        <end position="112"/>
    </location>
</feature>
<dbReference type="InterPro" id="IPR012578">
    <property type="entry name" value="Nucl_pore_cmplx"/>
</dbReference>